<evidence type="ECO:0000313" key="3">
    <source>
        <dbReference type="Proteomes" id="UP000193067"/>
    </source>
</evidence>
<proteinExistence type="predicted"/>
<reference evidence="2 3" key="1">
    <citation type="journal article" date="2015" name="Biotechnol. Biofuels">
        <title>Enhanced degradation of softwood versus hardwood by the white-rot fungus Pycnoporus coccineus.</title>
        <authorList>
            <person name="Couturier M."/>
            <person name="Navarro D."/>
            <person name="Chevret D."/>
            <person name="Henrissat B."/>
            <person name="Piumi F."/>
            <person name="Ruiz-Duenas F.J."/>
            <person name="Martinez A.T."/>
            <person name="Grigoriev I.V."/>
            <person name="Riley R."/>
            <person name="Lipzen A."/>
            <person name="Berrin J.G."/>
            <person name="Master E.R."/>
            <person name="Rosso M.N."/>
        </authorList>
    </citation>
    <scope>NUCLEOTIDE SEQUENCE [LARGE SCALE GENOMIC DNA]</scope>
    <source>
        <strain evidence="2 3">BRFM310</strain>
    </source>
</reference>
<feature type="compositionally biased region" description="Basic and acidic residues" evidence="1">
    <location>
        <begin position="12"/>
        <end position="25"/>
    </location>
</feature>
<dbReference type="Proteomes" id="UP000193067">
    <property type="component" value="Unassembled WGS sequence"/>
</dbReference>
<evidence type="ECO:0000256" key="1">
    <source>
        <dbReference type="SAM" id="MobiDB-lite"/>
    </source>
</evidence>
<evidence type="ECO:0000313" key="2">
    <source>
        <dbReference type="EMBL" id="OSD03685.1"/>
    </source>
</evidence>
<gene>
    <name evidence="2" type="ORF">PYCCODRAFT_186680</name>
</gene>
<organism evidence="2 3">
    <name type="scientific">Trametes coccinea (strain BRFM310)</name>
    <name type="common">Pycnoporus coccineus</name>
    <dbReference type="NCBI Taxonomy" id="1353009"/>
    <lineage>
        <taxon>Eukaryota</taxon>
        <taxon>Fungi</taxon>
        <taxon>Dikarya</taxon>
        <taxon>Basidiomycota</taxon>
        <taxon>Agaricomycotina</taxon>
        <taxon>Agaricomycetes</taxon>
        <taxon>Polyporales</taxon>
        <taxon>Polyporaceae</taxon>
        <taxon>Trametes</taxon>
    </lineage>
</organism>
<sequence length="99" mass="11489">MWTGPDGRRRRYDTPLRHARARDSSGLRGEGQWRLPGHSSVTALHIARRGLQRCSLNRTAAWGGRHRPHDTRADIKVYIQGELTSNGAIYQYRRRLRSR</sequence>
<feature type="region of interest" description="Disordered" evidence="1">
    <location>
        <begin position="1"/>
        <end position="34"/>
    </location>
</feature>
<accession>A0A1Y2IRD0</accession>
<keyword evidence="3" id="KW-1185">Reference proteome</keyword>
<dbReference type="EMBL" id="KZ084099">
    <property type="protein sequence ID" value="OSD03685.1"/>
    <property type="molecule type" value="Genomic_DNA"/>
</dbReference>
<protein>
    <submittedName>
        <fullName evidence="2">Uncharacterized protein</fullName>
    </submittedName>
</protein>
<dbReference type="AlphaFoldDB" id="A0A1Y2IRD0"/>
<name>A0A1Y2IRD0_TRAC3</name>